<dbReference type="Proteomes" id="UP001596045">
    <property type="component" value="Unassembled WGS sequence"/>
</dbReference>
<dbReference type="CDD" id="cd05242">
    <property type="entry name" value="SDR_a8"/>
    <property type="match status" value="1"/>
</dbReference>
<evidence type="ECO:0000313" key="4">
    <source>
        <dbReference type="EMBL" id="MFC5473906.1"/>
    </source>
</evidence>
<gene>
    <name evidence="4" type="ORF">ACFPM8_08025</name>
</gene>
<dbReference type="PANTHER" id="PTHR11092">
    <property type="entry name" value="SUGAR NUCLEOTIDE EPIMERASE RELATED"/>
    <property type="match status" value="1"/>
</dbReference>
<feature type="domain" description="DUF1731" evidence="3">
    <location>
        <begin position="250"/>
        <end position="296"/>
    </location>
</feature>
<comment type="similarity">
    <text evidence="1">Belongs to the NAD(P)-dependent epimerase/dehydratase family. SDR39U1 subfamily.</text>
</comment>
<dbReference type="NCBIfam" id="TIGR01777">
    <property type="entry name" value="yfcH"/>
    <property type="match status" value="1"/>
</dbReference>
<dbReference type="Pfam" id="PF08338">
    <property type="entry name" value="DUF1731"/>
    <property type="match status" value="1"/>
</dbReference>
<sequence length="298" mass="32609">MRVLITGGTGLIGRRLCAALLREGHEISVFSRKPESVKDKCGPAVTPIASLAEWGPDDMFDAVINLAGEPIVDARWTEQRKTKLWQSRVVLTEELVRRIEGARVKPATLLSGSAVGYYGDRGDIKLSESAGPSPAFSSELCKAWEQAAQRAAAFNVRVCTLRTGLVLDGTGGFLGRMLLPFRLGLGARIGDGRQWMSWIHIDDYVAIVLQLLENSDARGPFNMNAPEAVTNAEFTSKLAHALHRPAVFVAPGWLMRLLLGSRAYLLLGGQRVLPAKLEAIGYRFSFPTLDDALRDLIR</sequence>
<evidence type="ECO:0000313" key="5">
    <source>
        <dbReference type="Proteomes" id="UP001596045"/>
    </source>
</evidence>
<dbReference type="InterPro" id="IPR010099">
    <property type="entry name" value="SDR39U1"/>
</dbReference>
<feature type="domain" description="NAD-dependent epimerase/dehydratase" evidence="2">
    <location>
        <begin position="3"/>
        <end position="218"/>
    </location>
</feature>
<protein>
    <submittedName>
        <fullName evidence="4">TIGR01777 family oxidoreductase</fullName>
    </submittedName>
</protein>
<evidence type="ECO:0000256" key="1">
    <source>
        <dbReference type="ARBA" id="ARBA00009353"/>
    </source>
</evidence>
<evidence type="ECO:0000259" key="2">
    <source>
        <dbReference type="Pfam" id="PF01370"/>
    </source>
</evidence>
<dbReference type="RefSeq" id="WP_378996855.1">
    <property type="nucleotide sequence ID" value="NZ_JBHSMT010000013.1"/>
</dbReference>
<dbReference type="Gene3D" id="3.40.50.720">
    <property type="entry name" value="NAD(P)-binding Rossmann-like Domain"/>
    <property type="match status" value="1"/>
</dbReference>
<dbReference type="Pfam" id="PF01370">
    <property type="entry name" value="Epimerase"/>
    <property type="match status" value="1"/>
</dbReference>
<dbReference type="InterPro" id="IPR036291">
    <property type="entry name" value="NAD(P)-bd_dom_sf"/>
</dbReference>
<dbReference type="SUPFAM" id="SSF51735">
    <property type="entry name" value="NAD(P)-binding Rossmann-fold domains"/>
    <property type="match status" value="1"/>
</dbReference>
<dbReference type="InterPro" id="IPR013549">
    <property type="entry name" value="DUF1731"/>
</dbReference>
<proteinExistence type="inferred from homology"/>
<evidence type="ECO:0000259" key="3">
    <source>
        <dbReference type="Pfam" id="PF08338"/>
    </source>
</evidence>
<comment type="caution">
    <text evidence="4">The sequence shown here is derived from an EMBL/GenBank/DDBJ whole genome shotgun (WGS) entry which is preliminary data.</text>
</comment>
<dbReference type="InterPro" id="IPR001509">
    <property type="entry name" value="Epimerase_deHydtase"/>
</dbReference>
<organism evidence="4 5">
    <name type="scientific">Paraherbaspirillum soli</name>
    <dbReference type="NCBI Taxonomy" id="631222"/>
    <lineage>
        <taxon>Bacteria</taxon>
        <taxon>Pseudomonadati</taxon>
        <taxon>Pseudomonadota</taxon>
        <taxon>Betaproteobacteria</taxon>
        <taxon>Burkholderiales</taxon>
        <taxon>Oxalobacteraceae</taxon>
        <taxon>Paraherbaspirillum</taxon>
    </lineage>
</organism>
<reference evidence="5" key="1">
    <citation type="journal article" date="2019" name="Int. J. Syst. Evol. Microbiol.">
        <title>The Global Catalogue of Microorganisms (GCM) 10K type strain sequencing project: providing services to taxonomists for standard genome sequencing and annotation.</title>
        <authorList>
            <consortium name="The Broad Institute Genomics Platform"/>
            <consortium name="The Broad Institute Genome Sequencing Center for Infectious Disease"/>
            <person name="Wu L."/>
            <person name="Ma J."/>
        </authorList>
    </citation>
    <scope>NUCLEOTIDE SEQUENCE [LARGE SCALE GENOMIC DNA]</scope>
    <source>
        <strain evidence="5">JCM 17066</strain>
    </source>
</reference>
<dbReference type="EMBL" id="JBHSMT010000013">
    <property type="protein sequence ID" value="MFC5473906.1"/>
    <property type="molecule type" value="Genomic_DNA"/>
</dbReference>
<name>A0ABW0M8P3_9BURK</name>
<keyword evidence="5" id="KW-1185">Reference proteome</keyword>
<accession>A0ABW0M8P3</accession>
<dbReference type="PANTHER" id="PTHR11092:SF0">
    <property type="entry name" value="EPIMERASE FAMILY PROTEIN SDR39U1"/>
    <property type="match status" value="1"/>
</dbReference>